<keyword evidence="1" id="KW-0175">Coiled coil</keyword>
<dbReference type="AlphaFoldDB" id="A0AAU8K0I6"/>
<dbReference type="InterPro" id="IPR049082">
    <property type="entry name" value="T7SS_signal"/>
</dbReference>
<dbReference type="RefSeq" id="WP_354642587.1">
    <property type="nucleotide sequence ID" value="NZ_CP159872.1"/>
</dbReference>
<dbReference type="InterPro" id="IPR036689">
    <property type="entry name" value="ESAT-6-like_sf"/>
</dbReference>
<feature type="coiled-coil region" evidence="1">
    <location>
        <begin position="86"/>
        <end position="212"/>
    </location>
</feature>
<gene>
    <name evidence="3" type="ORF">ABWK59_23540</name>
</gene>
<name>A0AAU8K0I6_9ACTN</name>
<reference evidence="3" key="1">
    <citation type="submission" date="2024-06" db="EMBL/GenBank/DDBJ databases">
        <title>The genome sequences of Kitasatospora sp. strain HUAS MG31.</title>
        <authorList>
            <person name="Mo P."/>
        </authorList>
    </citation>
    <scope>NUCLEOTIDE SEQUENCE</scope>
    <source>
        <strain evidence="3">HUAS MG31</strain>
    </source>
</reference>
<protein>
    <submittedName>
        <fullName evidence="3">T7SS-secreted protein</fullName>
    </submittedName>
</protein>
<dbReference type="Gene3D" id="1.10.287.1060">
    <property type="entry name" value="ESAT-6-like"/>
    <property type="match status" value="1"/>
</dbReference>
<dbReference type="SUPFAM" id="SSF140453">
    <property type="entry name" value="EsxAB dimer-like"/>
    <property type="match status" value="1"/>
</dbReference>
<evidence type="ECO:0000256" key="1">
    <source>
        <dbReference type="SAM" id="Coils"/>
    </source>
</evidence>
<dbReference type="EMBL" id="CP159872">
    <property type="protein sequence ID" value="XCM81660.1"/>
    <property type="molecule type" value="Genomic_DNA"/>
</dbReference>
<evidence type="ECO:0000313" key="3">
    <source>
        <dbReference type="EMBL" id="XCM81660.1"/>
    </source>
</evidence>
<dbReference type="Pfam" id="PF21725">
    <property type="entry name" value="T7SS_signal"/>
    <property type="match status" value="1"/>
</dbReference>
<dbReference type="Gene3D" id="1.20.120.330">
    <property type="entry name" value="Nucleotidyltransferases domain 2"/>
    <property type="match status" value="1"/>
</dbReference>
<feature type="domain" description="Putative T7SS secretion signal" evidence="2">
    <location>
        <begin position="17"/>
        <end position="181"/>
    </location>
</feature>
<organism evidence="3">
    <name type="scientific">Kitasatospora camelliae</name>
    <dbReference type="NCBI Taxonomy" id="3156397"/>
    <lineage>
        <taxon>Bacteria</taxon>
        <taxon>Bacillati</taxon>
        <taxon>Actinomycetota</taxon>
        <taxon>Actinomycetes</taxon>
        <taxon>Kitasatosporales</taxon>
        <taxon>Streptomycetaceae</taxon>
        <taxon>Kitasatospora</taxon>
    </lineage>
</organism>
<dbReference type="KEGG" id="kcm:ABWK59_23540"/>
<sequence length="476" mass="50542">MSDKADFPALGFDPAPGNPGNVDALVGRLNTAAGALESASNTLSSLTRAGGAWQGDTAEAFANKVTELPKMLRDSDDAVREAARQLDSWKSQLTSFQEVARRYEAEAQAAKQRCEQCETAKDQAKSRYNSAADNPAFRLAGQFYTDDAALKNAQAQIDGAQRDLNRAGEELDDAKRALEDAEDAFEAIKKRAKELKEDHGDAAEKVAKALRKANQNAPETSLWDKFKDSMKRAGHAIKEWATKHADLLKKIGDWMSIASTVLGVAALCTAWFPPLAGALALAGGVLSAGALATHGLAKLGGANVSAMDLIGDGLGILPAGKFFGTAAKGAVKVSTKLVPKVVNGARSTTEFVREVGKAKIVSQIGEATRGTASQVTRFADRGTDLVTEFKALPGFGNRMKLAWETHLAHTAGETMMEGMKTSRLAQLPVLREFDSLKAAVRVDGSLDPMSWWSRGPLAAAEVPGIVTDIYAAVKGD</sequence>
<evidence type="ECO:0000259" key="2">
    <source>
        <dbReference type="Pfam" id="PF21725"/>
    </source>
</evidence>
<proteinExistence type="predicted"/>
<accession>A0AAU8K0I6</accession>